<accession>A0AA87RJ95</accession>
<dbReference type="GO" id="GO:0005524">
    <property type="term" value="F:ATP binding"/>
    <property type="evidence" value="ECO:0007669"/>
    <property type="project" value="UniProtKB-UniRule"/>
</dbReference>
<dbReference type="PROSITE" id="PS00445">
    <property type="entry name" value="FGGY_KINASES_2"/>
    <property type="match status" value="1"/>
</dbReference>
<evidence type="ECO:0000256" key="5">
    <source>
        <dbReference type="ARBA" id="ARBA00022935"/>
    </source>
</evidence>
<evidence type="ECO:0000256" key="2">
    <source>
        <dbReference type="ARBA" id="ARBA00022741"/>
    </source>
</evidence>
<dbReference type="SUPFAM" id="SSF53067">
    <property type="entry name" value="Actin-like ATPase domain"/>
    <property type="match status" value="2"/>
</dbReference>
<gene>
    <name evidence="11" type="primary">araB</name>
    <name evidence="11" type="ORF">ABA31_05780</name>
</gene>
<comment type="pathway">
    <text evidence="8">Carbohydrate degradation; L-arabinose degradation via L-ribulose; D-xylulose 5-phosphate from L-arabinose (bacterial route): step 2/3.</text>
</comment>
<evidence type="ECO:0000256" key="1">
    <source>
        <dbReference type="ARBA" id="ARBA00022679"/>
    </source>
</evidence>
<dbReference type="InterPro" id="IPR000577">
    <property type="entry name" value="Carb_kinase_FGGY"/>
</dbReference>
<comment type="similarity">
    <text evidence="8">Belongs to the ribulokinase family.</text>
</comment>
<dbReference type="RefSeq" id="WP_318279047.1">
    <property type="nucleotide sequence ID" value="NZ_BJUU01000002.1"/>
</dbReference>
<reference evidence="11 12" key="1">
    <citation type="submission" date="2019-07" db="EMBL/GenBank/DDBJ databases">
        <title>Whole genome shotgun sequence of Agrococcus baldri NBRC 103055.</title>
        <authorList>
            <person name="Hosoyama A."/>
            <person name="Uohara A."/>
            <person name="Ohji S."/>
            <person name="Ichikawa N."/>
        </authorList>
    </citation>
    <scope>NUCLEOTIDE SEQUENCE [LARGE SCALE GENOMIC DNA]</scope>
    <source>
        <strain evidence="11 12">NBRC 103055</strain>
    </source>
</reference>
<evidence type="ECO:0000259" key="9">
    <source>
        <dbReference type="Pfam" id="PF00370"/>
    </source>
</evidence>
<evidence type="ECO:0000313" key="12">
    <source>
        <dbReference type="Proteomes" id="UP000321749"/>
    </source>
</evidence>
<keyword evidence="1 8" id="KW-0808">Transferase</keyword>
<dbReference type="Gene3D" id="3.30.420.40">
    <property type="match status" value="2"/>
</dbReference>
<dbReference type="PIRSF" id="PIRSF000538">
    <property type="entry name" value="GlpK"/>
    <property type="match status" value="1"/>
</dbReference>
<evidence type="ECO:0000256" key="6">
    <source>
        <dbReference type="ARBA" id="ARBA00023277"/>
    </source>
</evidence>
<dbReference type="EMBL" id="BJUU01000002">
    <property type="protein sequence ID" value="GEK79227.1"/>
    <property type="molecule type" value="Genomic_DNA"/>
</dbReference>
<dbReference type="InterPro" id="IPR018485">
    <property type="entry name" value="FGGY_C"/>
</dbReference>
<feature type="domain" description="Carbohydrate kinase FGGY N-terminal" evidence="9">
    <location>
        <begin position="4"/>
        <end position="271"/>
    </location>
</feature>
<dbReference type="GO" id="GO:0019569">
    <property type="term" value="P:L-arabinose catabolic process to D-xylulose 5-phosphate"/>
    <property type="evidence" value="ECO:0007669"/>
    <property type="project" value="InterPro"/>
</dbReference>
<dbReference type="GO" id="GO:0008741">
    <property type="term" value="F:ribulokinase activity"/>
    <property type="evidence" value="ECO:0007669"/>
    <property type="project" value="UniProtKB-UniRule"/>
</dbReference>
<keyword evidence="4" id="KW-0067">ATP-binding</keyword>
<comment type="caution">
    <text evidence="11">The sequence shown here is derived from an EMBL/GenBank/DDBJ whole genome shotgun (WGS) entry which is preliminary data.</text>
</comment>
<keyword evidence="3 8" id="KW-0418">Kinase</keyword>
<keyword evidence="6 8" id="KW-0119">Carbohydrate metabolism</keyword>
<dbReference type="Pfam" id="PF02782">
    <property type="entry name" value="FGGY_C"/>
    <property type="match status" value="1"/>
</dbReference>
<feature type="domain" description="Carbohydrate kinase FGGY C-terminal" evidence="10">
    <location>
        <begin position="284"/>
        <end position="481"/>
    </location>
</feature>
<dbReference type="EC" id="2.7.1.16" evidence="7 8"/>
<dbReference type="InterPro" id="IPR005929">
    <property type="entry name" value="Ribulokinase"/>
</dbReference>
<dbReference type="PANTHER" id="PTHR43435">
    <property type="entry name" value="RIBULOKINASE"/>
    <property type="match status" value="1"/>
</dbReference>
<dbReference type="NCBIfam" id="TIGR01234">
    <property type="entry name" value="L-ribulokinase"/>
    <property type="match status" value="1"/>
</dbReference>
<keyword evidence="12" id="KW-1185">Reference proteome</keyword>
<dbReference type="GO" id="GO:0019150">
    <property type="term" value="F:D-ribulokinase activity"/>
    <property type="evidence" value="ECO:0007669"/>
    <property type="project" value="TreeGrafter"/>
</dbReference>
<organism evidence="11 12">
    <name type="scientific">Agrococcus baldri</name>
    <dbReference type="NCBI Taxonomy" id="153730"/>
    <lineage>
        <taxon>Bacteria</taxon>
        <taxon>Bacillati</taxon>
        <taxon>Actinomycetota</taxon>
        <taxon>Actinomycetes</taxon>
        <taxon>Micrococcales</taxon>
        <taxon>Microbacteriaceae</taxon>
        <taxon>Agrococcus</taxon>
    </lineage>
</organism>
<evidence type="ECO:0000256" key="8">
    <source>
        <dbReference type="RuleBase" id="RU003455"/>
    </source>
</evidence>
<keyword evidence="5 8" id="KW-0054">Arabinose catabolism</keyword>
<comment type="catalytic activity">
    <reaction evidence="8">
        <text>L-ribulose + ATP = L-ribulose 5-phosphate + ADP + H(+)</text>
        <dbReference type="Rhea" id="RHEA:22072"/>
        <dbReference type="ChEBI" id="CHEBI:15378"/>
        <dbReference type="ChEBI" id="CHEBI:16880"/>
        <dbReference type="ChEBI" id="CHEBI:30616"/>
        <dbReference type="ChEBI" id="CHEBI:58226"/>
        <dbReference type="ChEBI" id="CHEBI:456216"/>
        <dbReference type="EC" id="2.7.1.16"/>
    </reaction>
</comment>
<evidence type="ECO:0000256" key="4">
    <source>
        <dbReference type="ARBA" id="ARBA00022840"/>
    </source>
</evidence>
<dbReference type="GO" id="GO:0005737">
    <property type="term" value="C:cytoplasm"/>
    <property type="evidence" value="ECO:0007669"/>
    <property type="project" value="TreeGrafter"/>
</dbReference>
<dbReference type="InterPro" id="IPR043129">
    <property type="entry name" value="ATPase_NBD"/>
</dbReference>
<sequence length="546" mass="56875">MSVVVGVDFGTLSGRALVVRTADGAELGTAVHDYAHGVIDEALGERRLPPEWALQHPADWLAVLRTAVPAALADAGVESHEVVGIGCDFTASTPLPALADGTPLCLVDGWQDRPHAYPKLWKHHAAQAQADRVNAVAAERGETWLARYGGAISSEWQIAKALQVFEEDREAFDTAERWVEASDWIVQQLGGALVRGVSAAGYKGMVQEGALPDPAYFDALAPGFAAVIPKLEGPAGELGAVAGTLTAEMAALTGLPEGIAVAVGNVDAHVTAPAVQATGTGALVAIMGTSTCHIVNAVRRVDVDGMCGVVDGGITAGLWGYEAGQSGVGDILAWFVANQVPASLERAAAARGVSVHELLTELGWARPVGAHGLVALDWHGGNRSVLVDARLSGLVVGMTLATRAEDVYRALVEATAFGARRIVEAFRAGGVPVERFVAAGGLLRNERLMQTYADVLGMPIDVAGSEQAPALGAAIHAAVAAGAHPDISTAADAMGAVERDRYVPDPAAVAAYEAIYRDYLALHDAFGRGEELLMHRLKRRRAEALA</sequence>
<dbReference type="NCBIfam" id="NF003154">
    <property type="entry name" value="PRK04123.1"/>
    <property type="match status" value="1"/>
</dbReference>
<protein>
    <recommendedName>
        <fullName evidence="7 8">Ribulokinase</fullName>
        <ecNumber evidence="7 8">2.7.1.16</ecNumber>
    </recommendedName>
</protein>
<evidence type="ECO:0000259" key="10">
    <source>
        <dbReference type="Pfam" id="PF02782"/>
    </source>
</evidence>
<dbReference type="CDD" id="cd07781">
    <property type="entry name" value="ASKHA_NBD_FGGY_L-RBK"/>
    <property type="match status" value="1"/>
</dbReference>
<evidence type="ECO:0000256" key="7">
    <source>
        <dbReference type="NCBIfam" id="TIGR01234"/>
    </source>
</evidence>
<dbReference type="InterPro" id="IPR018483">
    <property type="entry name" value="Carb_kinase_FGGY_CS"/>
</dbReference>
<evidence type="ECO:0000313" key="11">
    <source>
        <dbReference type="EMBL" id="GEK79227.1"/>
    </source>
</evidence>
<name>A0AA87RJ95_9MICO</name>
<dbReference type="Pfam" id="PF00370">
    <property type="entry name" value="FGGY_N"/>
    <property type="match status" value="1"/>
</dbReference>
<dbReference type="PANTHER" id="PTHR43435:SF4">
    <property type="entry name" value="FGGY CARBOHYDRATE KINASE DOMAIN-CONTAINING PROTEIN"/>
    <property type="match status" value="1"/>
</dbReference>
<dbReference type="Proteomes" id="UP000321749">
    <property type="component" value="Unassembled WGS sequence"/>
</dbReference>
<proteinExistence type="inferred from homology"/>
<keyword evidence="2" id="KW-0547">Nucleotide-binding</keyword>
<dbReference type="AlphaFoldDB" id="A0AA87RJ95"/>
<dbReference type="InterPro" id="IPR018484">
    <property type="entry name" value="FGGY_N"/>
</dbReference>
<evidence type="ECO:0000256" key="3">
    <source>
        <dbReference type="ARBA" id="ARBA00022777"/>
    </source>
</evidence>